<keyword evidence="2" id="KW-1185">Reference proteome</keyword>
<gene>
    <name evidence="1" type="ORF">MIND_01204800</name>
</gene>
<protein>
    <recommendedName>
        <fullName evidence="3">F-box domain-containing protein</fullName>
    </recommendedName>
</protein>
<proteinExistence type="predicted"/>
<reference evidence="1" key="1">
    <citation type="submission" date="2020-05" db="EMBL/GenBank/DDBJ databases">
        <title>Mycena genomes resolve the evolution of fungal bioluminescence.</title>
        <authorList>
            <person name="Tsai I.J."/>
        </authorList>
    </citation>
    <scope>NUCLEOTIDE SEQUENCE</scope>
    <source>
        <strain evidence="1">171206Taipei</strain>
    </source>
</reference>
<dbReference type="OrthoDB" id="3018033at2759"/>
<dbReference type="Gene3D" id="3.80.10.10">
    <property type="entry name" value="Ribonuclease Inhibitor"/>
    <property type="match status" value="1"/>
</dbReference>
<dbReference type="EMBL" id="JACAZF010000011">
    <property type="protein sequence ID" value="KAF7293054.1"/>
    <property type="molecule type" value="Genomic_DNA"/>
</dbReference>
<dbReference type="AlphaFoldDB" id="A0A8H6VT82"/>
<comment type="caution">
    <text evidence="1">The sequence shown here is derived from an EMBL/GenBank/DDBJ whole genome shotgun (WGS) entry which is preliminary data.</text>
</comment>
<organism evidence="1 2">
    <name type="scientific">Mycena indigotica</name>
    <dbReference type="NCBI Taxonomy" id="2126181"/>
    <lineage>
        <taxon>Eukaryota</taxon>
        <taxon>Fungi</taxon>
        <taxon>Dikarya</taxon>
        <taxon>Basidiomycota</taxon>
        <taxon>Agaricomycotina</taxon>
        <taxon>Agaricomycetes</taxon>
        <taxon>Agaricomycetidae</taxon>
        <taxon>Agaricales</taxon>
        <taxon>Marasmiineae</taxon>
        <taxon>Mycenaceae</taxon>
        <taxon>Mycena</taxon>
    </lineage>
</organism>
<name>A0A8H6VT82_9AGAR</name>
<evidence type="ECO:0000313" key="1">
    <source>
        <dbReference type="EMBL" id="KAF7293054.1"/>
    </source>
</evidence>
<evidence type="ECO:0000313" key="2">
    <source>
        <dbReference type="Proteomes" id="UP000636479"/>
    </source>
</evidence>
<evidence type="ECO:0008006" key="3">
    <source>
        <dbReference type="Google" id="ProtNLM"/>
    </source>
</evidence>
<dbReference type="InterPro" id="IPR032675">
    <property type="entry name" value="LRR_dom_sf"/>
</dbReference>
<accession>A0A8H6VT82</accession>
<sequence>MVFGPLPPELLLEVISHLPQTYSSYESHAFGTPRLVFTREDALRVLCSTSHRLRLCCFPSLWERFYAEPLACTGAMMLTSHAVNTPLRRLRRLLLAPHLWPHIRFLSVAFLRNDVTDDGTISALIQLLQRLPMLLSLTFSTVYPPQAPLVLSAVENNTFYDIRELAIGNHELGTPGFFRAFPNVDKLRIPWGRMRAVICLESAGMGMHNLTWLSFITLGEPVAAAIVQHCPRVQRIDFALCPDRDQLVVLRRLPELNYLSFRFASFEAAKAPPFISLSQAVLRATQAIGRKVVRIDWVTSYQVNIIQSSDFHIVKDKQRSIRSNTKNVALLWDNIRLPDKAPALTLAY</sequence>
<dbReference type="RefSeq" id="XP_037215482.1">
    <property type="nucleotide sequence ID" value="XM_037368556.1"/>
</dbReference>
<dbReference type="Proteomes" id="UP000636479">
    <property type="component" value="Unassembled WGS sequence"/>
</dbReference>
<dbReference type="GeneID" id="59351072"/>
<dbReference type="SUPFAM" id="SSF52047">
    <property type="entry name" value="RNI-like"/>
    <property type="match status" value="1"/>
</dbReference>